<dbReference type="CDD" id="cd24032">
    <property type="entry name" value="ASKHA_NBD_TsaB"/>
    <property type="match status" value="1"/>
</dbReference>
<name>R7YBZ0_9ACTN</name>
<dbReference type="InterPro" id="IPR000905">
    <property type="entry name" value="Gcp-like_dom"/>
</dbReference>
<dbReference type="OrthoDB" id="9809995at2"/>
<proteinExistence type="predicted"/>
<evidence type="ECO:0000313" key="2">
    <source>
        <dbReference type="EMBL" id="EON33550.1"/>
    </source>
</evidence>
<dbReference type="Proteomes" id="UP000013569">
    <property type="component" value="Unassembled WGS sequence"/>
</dbReference>
<dbReference type="InterPro" id="IPR043129">
    <property type="entry name" value="ATPase_NBD"/>
</dbReference>
<accession>R7YBZ0</accession>
<dbReference type="AlphaFoldDB" id="R7YBZ0"/>
<feature type="domain" description="Gcp-like" evidence="1">
    <location>
        <begin position="56"/>
        <end position="156"/>
    </location>
</feature>
<gene>
    <name evidence="2" type="ORF">GTC6_07039</name>
</gene>
<dbReference type="RefSeq" id="WP_010841861.1">
    <property type="nucleotide sequence ID" value="NZ_AQPW01000005.1"/>
</dbReference>
<dbReference type="GO" id="GO:0002949">
    <property type="term" value="P:tRNA threonylcarbamoyladenosine modification"/>
    <property type="evidence" value="ECO:0007669"/>
    <property type="project" value="InterPro"/>
</dbReference>
<protein>
    <submittedName>
        <fullName evidence="2">Putative molecular chaperone</fullName>
    </submittedName>
</protein>
<dbReference type="NCBIfam" id="TIGR03725">
    <property type="entry name" value="T6A_YeaZ"/>
    <property type="match status" value="1"/>
</dbReference>
<dbReference type="SUPFAM" id="SSF53067">
    <property type="entry name" value="Actin-like ATPase domain"/>
    <property type="match status" value="2"/>
</dbReference>
<dbReference type="InterPro" id="IPR022496">
    <property type="entry name" value="T6A_TsaB"/>
</dbReference>
<evidence type="ECO:0000313" key="3">
    <source>
        <dbReference type="Proteomes" id="UP000013569"/>
    </source>
</evidence>
<dbReference type="PANTHER" id="PTHR11735:SF11">
    <property type="entry name" value="TRNA THREONYLCARBAMOYLADENOSINE BIOSYNTHESIS PROTEIN TSAB"/>
    <property type="match status" value="1"/>
</dbReference>
<evidence type="ECO:0000259" key="1">
    <source>
        <dbReference type="Pfam" id="PF00814"/>
    </source>
</evidence>
<dbReference type="PATRIC" id="fig|1316928.3.peg.1415"/>
<dbReference type="GO" id="GO:0005829">
    <property type="term" value="C:cytosol"/>
    <property type="evidence" value="ECO:0007669"/>
    <property type="project" value="TreeGrafter"/>
</dbReference>
<reference evidence="2 3" key="1">
    <citation type="journal article" date="2013" name="Genome Announc.">
        <title>Draft Genome Sequence of a Benzothiophene-Desulfurizing Bacterium, Gordona terrae Strain C-6.</title>
        <authorList>
            <person name="Wang W."/>
            <person name="Ma T."/>
            <person name="Ren Y."/>
            <person name="Li G."/>
        </authorList>
    </citation>
    <scope>NUCLEOTIDE SEQUENCE [LARGE SCALE GENOMIC DNA]</scope>
    <source>
        <strain evidence="2 3">C-6</strain>
    </source>
</reference>
<dbReference type="Gene3D" id="3.30.420.40">
    <property type="match status" value="2"/>
</dbReference>
<organism evidence="2 3">
    <name type="scientific">Gordonia terrae C-6</name>
    <dbReference type="NCBI Taxonomy" id="1316928"/>
    <lineage>
        <taxon>Bacteria</taxon>
        <taxon>Bacillati</taxon>
        <taxon>Actinomycetota</taxon>
        <taxon>Actinomycetes</taxon>
        <taxon>Mycobacteriales</taxon>
        <taxon>Gordoniaceae</taxon>
        <taxon>Gordonia</taxon>
    </lineage>
</organism>
<dbReference type="PANTHER" id="PTHR11735">
    <property type="entry name" value="TRNA N6-ADENOSINE THREONYLCARBAMOYLTRANSFERASE"/>
    <property type="match status" value="1"/>
</dbReference>
<dbReference type="Pfam" id="PF00814">
    <property type="entry name" value="TsaD"/>
    <property type="match status" value="1"/>
</dbReference>
<comment type="caution">
    <text evidence="2">The sequence shown here is derived from an EMBL/GenBank/DDBJ whole genome shotgun (WGS) entry which is preliminary data.</text>
</comment>
<sequence>MSVTPGDGPGNGGARLVLAVDTATDSVVTGVAALRSDPGPSGSDVRVLAERVVTDHRRHAELLTSLIAECLTESGTARTDLAAVVVGCGPGPFTGLRVGMATGAAFADALGIPAYGVCSLDALAAEAVPGVDATSQVLVVTDARRREVYWAVYEGGRRLRGPEVAAPAVVAEELAADLDEGRIGAVAGSAAHLELAGWTGGAPAITVPTVRGLIEAAQADIVADREPEPLVPLYLRRPDAVEQKARRAGVAR</sequence>
<dbReference type="EMBL" id="AQPW01000005">
    <property type="protein sequence ID" value="EON33550.1"/>
    <property type="molecule type" value="Genomic_DNA"/>
</dbReference>